<dbReference type="Pfam" id="PF09329">
    <property type="entry name" value="zf-primase"/>
    <property type="match status" value="1"/>
</dbReference>
<comment type="subcellular location">
    <subcellularLocation>
        <location evidence="1">Nucleus</location>
    </subcellularLocation>
</comment>
<dbReference type="Gene3D" id="2.40.50.140">
    <property type="entry name" value="Nucleic acid-binding proteins"/>
    <property type="match status" value="1"/>
</dbReference>
<evidence type="ECO:0000256" key="6">
    <source>
        <dbReference type="ARBA" id="ARBA00022771"/>
    </source>
</evidence>
<keyword evidence="7" id="KW-0862">Zinc</keyword>
<keyword evidence="8" id="KW-0539">Nucleus</keyword>
<evidence type="ECO:0000313" key="12">
    <source>
        <dbReference type="RefSeq" id="XP_018333174.1"/>
    </source>
</evidence>
<dbReference type="InterPro" id="IPR015411">
    <property type="entry name" value="Rep_factor_Mcm10_C"/>
</dbReference>
<dbReference type="Pfam" id="PF24863">
    <property type="entry name" value="zf-CCCH_Mcm10"/>
    <property type="match status" value="1"/>
</dbReference>
<keyword evidence="11" id="KW-1185">Reference proteome</keyword>
<dbReference type="AlphaFoldDB" id="A0A1W4XAW2"/>
<evidence type="ECO:0000256" key="3">
    <source>
        <dbReference type="ARBA" id="ARBA00017770"/>
    </source>
</evidence>
<dbReference type="Pfam" id="PF22379">
    <property type="entry name" value="OB_MCM10"/>
    <property type="match status" value="1"/>
</dbReference>
<dbReference type="Pfam" id="PF09332">
    <property type="entry name" value="Mcm10"/>
    <property type="match status" value="1"/>
</dbReference>
<sequence>MCAAVSLLNLPNVALEKIFSFLSYDEIAKNRIMSADDESEYSLENLIAFARNEIGQNCENENENVNKTSPKVRQLKTFDILSEENIIKLDKNDSSGKRCGSIANYSGFSDDEENSANFFESKYEQEIKRLLKKDEAGNSSSSFIVRSADATENVSWKTDVKAPVLKPQENDYTDFFGIKVVKPLISSTVLKVRMADKNAVGISRLQTYILRATQDKNWVVAGVIVGKGPVKTSQNGKKFMVWTLSDLIGNLETAAVFLFGSAFQDLWKTTVGTVIAILNPDIMDNTKNSKDKATLKIVSADRVLILGQSKDYGICKHKKNNGDPCSSFVNVSSSDFCIYHLRQAYQNCCKRSEFQSGSKGLTALRNKVLGKNEVFYAGKSYTAIPAKKNTKQVVKDNFRLQALNENITISANPLIKNKKPIAIGRAVSFDTSANQRQNDLLQLQKLGWTPNTVKPDSVSSKQKDTETLQKLGVDSESATDEGVATKQPEYIDLNVDFKKMKKTTLNAAALTLLTGNKIVLGTDPPKPCPSRFDKAKQQAISYIKKNGPLSKEDPNYRKNTGNKKRSLDVQDVQGLSKKLKISLDNPENSFASERFKKMMALTSNHKDLLEQHDDEEQEKYFSKLEMKERLEEKMLNTFKVPCKAVKCLKCKYTSFSATDRCKDEKHPLRVFDSFKRFFKCGKCSNRTVSLEIVPMFSCKKCGSGKWEKTSMMKEKRTEIVAEKLSIRGDEEKFINSNTSDANLNLMVPDESV</sequence>
<name>A0A1W4XAW2_AGRPL</name>
<dbReference type="RefSeq" id="XP_018333174.1">
    <property type="nucleotide sequence ID" value="XM_018477672.1"/>
</dbReference>
<dbReference type="OrthoDB" id="273123at2759"/>
<evidence type="ECO:0000256" key="8">
    <source>
        <dbReference type="ARBA" id="ARBA00023242"/>
    </source>
</evidence>
<gene>
    <name evidence="12" type="primary">LOC108742455</name>
</gene>
<dbReference type="STRING" id="224129.A0A1W4XAW2"/>
<dbReference type="InterPro" id="IPR056791">
    <property type="entry name" value="Znf_Mcm10_C"/>
</dbReference>
<dbReference type="GO" id="GO:0003688">
    <property type="term" value="F:DNA replication origin binding"/>
    <property type="evidence" value="ECO:0007669"/>
    <property type="project" value="TreeGrafter"/>
</dbReference>
<evidence type="ECO:0000256" key="1">
    <source>
        <dbReference type="ARBA" id="ARBA00004123"/>
    </source>
</evidence>
<dbReference type="SMART" id="SM01280">
    <property type="entry name" value="Mcm10"/>
    <property type="match status" value="1"/>
</dbReference>
<accession>A0A1W4XAW2</accession>
<keyword evidence="5" id="KW-0479">Metal-binding</keyword>
<keyword evidence="6" id="KW-0863">Zinc-finger</keyword>
<dbReference type="GeneID" id="108742455"/>
<dbReference type="PANTHER" id="PTHR13454:SF11">
    <property type="entry name" value="PROTEIN MCM10 HOMOLOG"/>
    <property type="match status" value="1"/>
</dbReference>
<evidence type="ECO:0000259" key="10">
    <source>
        <dbReference type="SMART" id="SM01280"/>
    </source>
</evidence>
<comment type="similarity">
    <text evidence="2">Belongs to the MCM10 family.</text>
</comment>
<dbReference type="GO" id="GO:0003697">
    <property type="term" value="F:single-stranded DNA binding"/>
    <property type="evidence" value="ECO:0007669"/>
    <property type="project" value="InterPro"/>
</dbReference>
<dbReference type="GO" id="GO:0043596">
    <property type="term" value="C:nuclear replication fork"/>
    <property type="evidence" value="ECO:0007669"/>
    <property type="project" value="TreeGrafter"/>
</dbReference>
<evidence type="ECO:0000256" key="7">
    <source>
        <dbReference type="ARBA" id="ARBA00022833"/>
    </source>
</evidence>
<dbReference type="InterPro" id="IPR015408">
    <property type="entry name" value="Znf_Mcm10/DnaG"/>
</dbReference>
<dbReference type="KEGG" id="apln:108742455"/>
<evidence type="ECO:0000313" key="11">
    <source>
        <dbReference type="Proteomes" id="UP000192223"/>
    </source>
</evidence>
<dbReference type="Proteomes" id="UP000192223">
    <property type="component" value="Unplaced"/>
</dbReference>
<reference evidence="12" key="1">
    <citation type="submission" date="2025-08" db="UniProtKB">
        <authorList>
            <consortium name="RefSeq"/>
        </authorList>
    </citation>
    <scope>IDENTIFICATION</scope>
    <source>
        <tissue evidence="12">Entire body</tissue>
    </source>
</reference>
<dbReference type="PANTHER" id="PTHR13454">
    <property type="entry name" value="PROTEIN MCM10 HOMOLOG"/>
    <property type="match status" value="1"/>
</dbReference>
<feature type="region of interest" description="Disordered" evidence="9">
    <location>
        <begin position="545"/>
        <end position="565"/>
    </location>
</feature>
<dbReference type="FunCoup" id="A0A1W4XAW2">
    <property type="interactions" value="824"/>
</dbReference>
<dbReference type="InterPro" id="IPR040184">
    <property type="entry name" value="Mcm10"/>
</dbReference>
<evidence type="ECO:0000256" key="9">
    <source>
        <dbReference type="SAM" id="MobiDB-lite"/>
    </source>
</evidence>
<keyword evidence="4" id="KW-0235">DNA replication</keyword>
<organism evidence="11 12">
    <name type="scientific">Agrilus planipennis</name>
    <name type="common">Emerald ash borer</name>
    <name type="synonym">Agrilus marcopoli</name>
    <dbReference type="NCBI Taxonomy" id="224129"/>
    <lineage>
        <taxon>Eukaryota</taxon>
        <taxon>Metazoa</taxon>
        <taxon>Ecdysozoa</taxon>
        <taxon>Arthropoda</taxon>
        <taxon>Hexapoda</taxon>
        <taxon>Insecta</taxon>
        <taxon>Pterygota</taxon>
        <taxon>Neoptera</taxon>
        <taxon>Endopterygota</taxon>
        <taxon>Coleoptera</taxon>
        <taxon>Polyphaga</taxon>
        <taxon>Elateriformia</taxon>
        <taxon>Buprestoidea</taxon>
        <taxon>Buprestidae</taxon>
        <taxon>Agrilinae</taxon>
        <taxon>Agrilus</taxon>
    </lineage>
</organism>
<evidence type="ECO:0000256" key="5">
    <source>
        <dbReference type="ARBA" id="ARBA00022723"/>
    </source>
</evidence>
<dbReference type="GO" id="GO:0006270">
    <property type="term" value="P:DNA replication initiation"/>
    <property type="evidence" value="ECO:0007669"/>
    <property type="project" value="InterPro"/>
</dbReference>
<evidence type="ECO:0000256" key="2">
    <source>
        <dbReference type="ARBA" id="ARBA00009679"/>
    </source>
</evidence>
<evidence type="ECO:0000256" key="4">
    <source>
        <dbReference type="ARBA" id="ARBA00022705"/>
    </source>
</evidence>
<dbReference type="GO" id="GO:0008270">
    <property type="term" value="F:zinc ion binding"/>
    <property type="evidence" value="ECO:0007669"/>
    <property type="project" value="UniProtKB-KW"/>
</dbReference>
<dbReference type="InterPro" id="IPR012340">
    <property type="entry name" value="NA-bd_OB-fold"/>
</dbReference>
<dbReference type="InterPro" id="IPR055065">
    <property type="entry name" value="OB_MCM10"/>
</dbReference>
<feature type="domain" description="Replication factor Mcm10 C-terminal" evidence="10">
    <location>
        <begin position="382"/>
        <end position="736"/>
    </location>
</feature>
<protein>
    <recommendedName>
        <fullName evidence="3">Protein MCM10 homolog</fullName>
    </recommendedName>
</protein>
<proteinExistence type="inferred from homology"/>
<dbReference type="InParanoid" id="A0A1W4XAW2"/>